<dbReference type="PROSITE" id="PS51718">
    <property type="entry name" value="G_DYNAMIN_2"/>
    <property type="match status" value="1"/>
</dbReference>
<dbReference type="GO" id="GO:0006897">
    <property type="term" value="P:endocytosis"/>
    <property type="evidence" value="ECO:0007669"/>
    <property type="project" value="TreeGrafter"/>
</dbReference>
<name>A0A4V4HBJ9_DENBC</name>
<dbReference type="Gene3D" id="3.40.50.300">
    <property type="entry name" value="P-loop containing nucleotide triphosphate hydrolases"/>
    <property type="match status" value="1"/>
</dbReference>
<dbReference type="InterPro" id="IPR030381">
    <property type="entry name" value="G_DYNAMIN_dom"/>
</dbReference>
<dbReference type="GO" id="GO:0016559">
    <property type="term" value="P:peroxisome fission"/>
    <property type="evidence" value="ECO:0007669"/>
    <property type="project" value="TreeGrafter"/>
</dbReference>
<dbReference type="SMART" id="SM00053">
    <property type="entry name" value="DYNc"/>
    <property type="match status" value="1"/>
</dbReference>
<evidence type="ECO:0000313" key="2">
    <source>
        <dbReference type="EMBL" id="THU79675.1"/>
    </source>
</evidence>
<keyword evidence="3" id="KW-1185">Reference proteome</keyword>
<dbReference type="PRINTS" id="PR00195">
    <property type="entry name" value="DYNAMIN"/>
</dbReference>
<dbReference type="GO" id="GO:0005874">
    <property type="term" value="C:microtubule"/>
    <property type="evidence" value="ECO:0007669"/>
    <property type="project" value="TreeGrafter"/>
</dbReference>
<dbReference type="PANTHER" id="PTHR11566">
    <property type="entry name" value="DYNAMIN"/>
    <property type="match status" value="1"/>
</dbReference>
<dbReference type="PANTHER" id="PTHR11566:SF235">
    <property type="entry name" value="DYNAMIN-RELATED PROTEIN DNM1"/>
    <property type="match status" value="1"/>
</dbReference>
<evidence type="ECO:0000259" key="1">
    <source>
        <dbReference type="PROSITE" id="PS51718"/>
    </source>
</evidence>
<dbReference type="Pfam" id="PF00350">
    <property type="entry name" value="Dynamin_N"/>
    <property type="match status" value="1"/>
</dbReference>
<dbReference type="OrthoDB" id="5061070at2759"/>
<evidence type="ECO:0000313" key="3">
    <source>
        <dbReference type="Proteomes" id="UP000297245"/>
    </source>
</evidence>
<proteinExistence type="predicted"/>
<dbReference type="InterPro" id="IPR022812">
    <property type="entry name" value="Dynamin"/>
</dbReference>
<protein>
    <recommendedName>
        <fullName evidence="1">Dynamin-type G domain-containing protein</fullName>
    </recommendedName>
</protein>
<dbReference type="GO" id="GO:0016020">
    <property type="term" value="C:membrane"/>
    <property type="evidence" value="ECO:0007669"/>
    <property type="project" value="TreeGrafter"/>
</dbReference>
<dbReference type="InterPro" id="IPR001401">
    <property type="entry name" value="Dynamin_GTPase"/>
</dbReference>
<dbReference type="EMBL" id="ML179993">
    <property type="protein sequence ID" value="THU79675.1"/>
    <property type="molecule type" value="Genomic_DNA"/>
</dbReference>
<reference evidence="2 3" key="1">
    <citation type="journal article" date="2019" name="Nat. Ecol. Evol.">
        <title>Megaphylogeny resolves global patterns of mushroom evolution.</title>
        <authorList>
            <person name="Varga T."/>
            <person name="Krizsan K."/>
            <person name="Foldi C."/>
            <person name="Dima B."/>
            <person name="Sanchez-Garcia M."/>
            <person name="Sanchez-Ramirez S."/>
            <person name="Szollosi G.J."/>
            <person name="Szarkandi J.G."/>
            <person name="Papp V."/>
            <person name="Albert L."/>
            <person name="Andreopoulos W."/>
            <person name="Angelini C."/>
            <person name="Antonin V."/>
            <person name="Barry K.W."/>
            <person name="Bougher N.L."/>
            <person name="Buchanan P."/>
            <person name="Buyck B."/>
            <person name="Bense V."/>
            <person name="Catcheside P."/>
            <person name="Chovatia M."/>
            <person name="Cooper J."/>
            <person name="Damon W."/>
            <person name="Desjardin D."/>
            <person name="Finy P."/>
            <person name="Geml J."/>
            <person name="Haridas S."/>
            <person name="Hughes K."/>
            <person name="Justo A."/>
            <person name="Karasinski D."/>
            <person name="Kautmanova I."/>
            <person name="Kiss B."/>
            <person name="Kocsube S."/>
            <person name="Kotiranta H."/>
            <person name="LaButti K.M."/>
            <person name="Lechner B.E."/>
            <person name="Liimatainen K."/>
            <person name="Lipzen A."/>
            <person name="Lukacs Z."/>
            <person name="Mihaltcheva S."/>
            <person name="Morgado L.N."/>
            <person name="Niskanen T."/>
            <person name="Noordeloos M.E."/>
            <person name="Ohm R.A."/>
            <person name="Ortiz-Santana B."/>
            <person name="Ovrebo C."/>
            <person name="Racz N."/>
            <person name="Riley R."/>
            <person name="Savchenko A."/>
            <person name="Shiryaev A."/>
            <person name="Soop K."/>
            <person name="Spirin V."/>
            <person name="Szebenyi C."/>
            <person name="Tomsovsky M."/>
            <person name="Tulloss R.E."/>
            <person name="Uehling J."/>
            <person name="Grigoriev I.V."/>
            <person name="Vagvolgyi C."/>
            <person name="Papp T."/>
            <person name="Martin F.M."/>
            <person name="Miettinen O."/>
            <person name="Hibbett D.S."/>
            <person name="Nagy L.G."/>
        </authorList>
    </citation>
    <scope>NUCLEOTIDE SEQUENCE [LARGE SCALE GENOMIC DNA]</scope>
    <source>
        <strain evidence="2 3">CBS 962.96</strain>
    </source>
</reference>
<organism evidence="2 3">
    <name type="scientific">Dendrothele bispora (strain CBS 962.96)</name>
    <dbReference type="NCBI Taxonomy" id="1314807"/>
    <lineage>
        <taxon>Eukaryota</taxon>
        <taxon>Fungi</taxon>
        <taxon>Dikarya</taxon>
        <taxon>Basidiomycota</taxon>
        <taxon>Agaricomycotina</taxon>
        <taxon>Agaricomycetes</taxon>
        <taxon>Agaricomycetidae</taxon>
        <taxon>Agaricales</taxon>
        <taxon>Agaricales incertae sedis</taxon>
        <taxon>Dendrothele</taxon>
    </lineage>
</organism>
<dbReference type="InterPro" id="IPR027417">
    <property type="entry name" value="P-loop_NTPase"/>
</dbReference>
<dbReference type="SUPFAM" id="SSF52540">
    <property type="entry name" value="P-loop containing nucleoside triphosphate hydrolases"/>
    <property type="match status" value="1"/>
</dbReference>
<feature type="domain" description="Dynamin-type G" evidence="1">
    <location>
        <begin position="1"/>
        <end position="127"/>
    </location>
</feature>
<sequence length="127" mass="14121">MVRVSGQNKGISKLPLSLRIYSPNVRDLTLFDLPGLTKIPVGDQPSDIERQIRNLVIDYISKPNFSFPTFFLSFAASSVDIANSESLKLARSVDPQGRQMIGVLTKPDLMDAGDKHVRQPLRTRLPS</sequence>
<dbReference type="Proteomes" id="UP000297245">
    <property type="component" value="Unassembled WGS sequence"/>
</dbReference>
<gene>
    <name evidence="2" type="ORF">K435DRAFT_768596</name>
</gene>
<dbReference type="GO" id="GO:0003924">
    <property type="term" value="F:GTPase activity"/>
    <property type="evidence" value="ECO:0007669"/>
    <property type="project" value="InterPro"/>
</dbReference>
<dbReference type="GO" id="GO:0005739">
    <property type="term" value="C:mitochondrion"/>
    <property type="evidence" value="ECO:0007669"/>
    <property type="project" value="TreeGrafter"/>
</dbReference>
<dbReference type="GO" id="GO:0005777">
    <property type="term" value="C:peroxisome"/>
    <property type="evidence" value="ECO:0007669"/>
    <property type="project" value="TreeGrafter"/>
</dbReference>
<accession>A0A4V4HBJ9</accession>
<dbReference type="GO" id="GO:0048312">
    <property type="term" value="P:intracellular distribution of mitochondria"/>
    <property type="evidence" value="ECO:0007669"/>
    <property type="project" value="TreeGrafter"/>
</dbReference>
<dbReference type="GO" id="GO:0008017">
    <property type="term" value="F:microtubule binding"/>
    <property type="evidence" value="ECO:0007669"/>
    <property type="project" value="TreeGrafter"/>
</dbReference>
<dbReference type="InterPro" id="IPR045063">
    <property type="entry name" value="Dynamin_N"/>
</dbReference>
<dbReference type="GO" id="GO:0000266">
    <property type="term" value="P:mitochondrial fission"/>
    <property type="evidence" value="ECO:0007669"/>
    <property type="project" value="TreeGrafter"/>
</dbReference>
<dbReference type="AlphaFoldDB" id="A0A4V4HBJ9"/>
<dbReference type="GO" id="GO:0005525">
    <property type="term" value="F:GTP binding"/>
    <property type="evidence" value="ECO:0007669"/>
    <property type="project" value="InterPro"/>
</dbReference>